<sequence>MVVVGGRNQAMYALAQCTLDIPPDHCRASSMAPWQSGDGRSAAARWAWQSSGRGAPCDMRWTCSSSTSLATARCCPYIFTDIFNNDLGGPYAFLKPPFVQRSLLYMIQARRKKRFGP</sequence>
<reference evidence="1" key="1">
    <citation type="submission" date="2015-12" db="EMBL/GenBank/DDBJ databases">
        <title>Update maize B73 reference genome by single molecule sequencing technologies.</title>
        <authorList>
            <consortium name="Maize Genome Sequencing Project"/>
            <person name="Ware D."/>
        </authorList>
    </citation>
    <scope>NUCLEOTIDE SEQUENCE [LARGE SCALE GENOMIC DNA]</scope>
    <source>
        <tissue evidence="1">Seedling</tissue>
    </source>
</reference>
<protein>
    <submittedName>
        <fullName evidence="1">Uncharacterized protein</fullName>
    </submittedName>
</protein>
<dbReference type="EMBL" id="CM007647">
    <property type="protein sequence ID" value="ONL98337.1"/>
    <property type="molecule type" value="Genomic_DNA"/>
</dbReference>
<organism evidence="1">
    <name type="scientific">Zea mays</name>
    <name type="common">Maize</name>
    <dbReference type="NCBI Taxonomy" id="4577"/>
    <lineage>
        <taxon>Eukaryota</taxon>
        <taxon>Viridiplantae</taxon>
        <taxon>Streptophyta</taxon>
        <taxon>Embryophyta</taxon>
        <taxon>Tracheophyta</taxon>
        <taxon>Spermatophyta</taxon>
        <taxon>Magnoliopsida</taxon>
        <taxon>Liliopsida</taxon>
        <taxon>Poales</taxon>
        <taxon>Poaceae</taxon>
        <taxon>PACMAD clade</taxon>
        <taxon>Panicoideae</taxon>
        <taxon>Andropogonodae</taxon>
        <taxon>Andropogoneae</taxon>
        <taxon>Tripsacinae</taxon>
        <taxon>Zea</taxon>
    </lineage>
</organism>
<gene>
    <name evidence="1" type="ORF">ZEAMMB73_Zm00001d029261</name>
</gene>
<dbReference type="ExpressionAtlas" id="A0A1D6K3Y2">
    <property type="expression patterns" value="baseline and differential"/>
</dbReference>
<evidence type="ECO:0000313" key="1">
    <source>
        <dbReference type="EMBL" id="ONL98337.1"/>
    </source>
</evidence>
<name>A0A1D6K3Y2_MAIZE</name>
<dbReference type="InParanoid" id="A0A1D6K3Y2"/>
<dbReference type="AlphaFoldDB" id="A0A1D6K3Y2"/>
<proteinExistence type="predicted"/>
<accession>A0A1D6K3Y2</accession>